<evidence type="ECO:0000256" key="5">
    <source>
        <dbReference type="ARBA" id="ARBA00023002"/>
    </source>
</evidence>
<dbReference type="EC" id="1.14.14.5" evidence="2"/>
<dbReference type="InterPro" id="IPR050172">
    <property type="entry name" value="SsuD_RutA_monooxygenase"/>
</dbReference>
<proteinExistence type="inferred from homology"/>
<evidence type="ECO:0000313" key="9">
    <source>
        <dbReference type="Proteomes" id="UP000182762"/>
    </source>
</evidence>
<dbReference type="PANTHER" id="PTHR42847:SF4">
    <property type="entry name" value="ALKANESULFONATE MONOOXYGENASE-RELATED"/>
    <property type="match status" value="1"/>
</dbReference>
<comment type="similarity">
    <text evidence="1">Belongs to the SsuD family.</text>
</comment>
<keyword evidence="5" id="KW-0560">Oxidoreductase</keyword>
<accession>A0A1I6BNJ5</accession>
<dbReference type="NCBIfam" id="TIGR03565">
    <property type="entry name" value="alk_sulf_monoox"/>
    <property type="match status" value="1"/>
</dbReference>
<dbReference type="PANTHER" id="PTHR42847">
    <property type="entry name" value="ALKANESULFONATE MONOOXYGENASE"/>
    <property type="match status" value="1"/>
</dbReference>
<dbReference type="SUPFAM" id="SSF51679">
    <property type="entry name" value="Bacterial luciferase-like"/>
    <property type="match status" value="1"/>
</dbReference>
<evidence type="ECO:0000256" key="1">
    <source>
        <dbReference type="ARBA" id="ARBA00007044"/>
    </source>
</evidence>
<keyword evidence="6 8" id="KW-0503">Monooxygenase</keyword>
<evidence type="ECO:0000256" key="3">
    <source>
        <dbReference type="ARBA" id="ARBA00022630"/>
    </source>
</evidence>
<dbReference type="Pfam" id="PF00296">
    <property type="entry name" value="Bac_luciferase"/>
    <property type="match status" value="1"/>
</dbReference>
<evidence type="ECO:0000256" key="2">
    <source>
        <dbReference type="ARBA" id="ARBA00012113"/>
    </source>
</evidence>
<dbReference type="Gene3D" id="3.20.20.30">
    <property type="entry name" value="Luciferase-like domain"/>
    <property type="match status" value="1"/>
</dbReference>
<evidence type="ECO:0000256" key="6">
    <source>
        <dbReference type="ARBA" id="ARBA00023033"/>
    </source>
</evidence>
<reference evidence="8 9" key="1">
    <citation type="submission" date="2016-10" db="EMBL/GenBank/DDBJ databases">
        <authorList>
            <person name="Varghese N."/>
            <person name="Submissions S."/>
        </authorList>
    </citation>
    <scope>NUCLEOTIDE SEQUENCE [LARGE SCALE GENOMIC DNA]</scope>
    <source>
        <strain evidence="8 9">DSM 13796</strain>
    </source>
</reference>
<keyword evidence="3" id="KW-0285">Flavoprotein</keyword>
<dbReference type="EMBL" id="FOXX01000011">
    <property type="protein sequence ID" value="SFQ82512.1"/>
    <property type="molecule type" value="Genomic_DNA"/>
</dbReference>
<organism evidence="8 9">
    <name type="scientific">Priestia endophytica DSM 13796</name>
    <dbReference type="NCBI Taxonomy" id="1121089"/>
    <lineage>
        <taxon>Bacteria</taxon>
        <taxon>Bacillati</taxon>
        <taxon>Bacillota</taxon>
        <taxon>Bacilli</taxon>
        <taxon>Bacillales</taxon>
        <taxon>Bacillaceae</taxon>
        <taxon>Priestia</taxon>
    </lineage>
</organism>
<protein>
    <recommendedName>
        <fullName evidence="2">alkanesulfonate monooxygenase</fullName>
        <ecNumber evidence="2">1.14.14.5</ecNumber>
    </recommendedName>
</protein>
<dbReference type="GO" id="GO:0004497">
    <property type="term" value="F:monooxygenase activity"/>
    <property type="evidence" value="ECO:0007669"/>
    <property type="project" value="UniProtKB-KW"/>
</dbReference>
<gene>
    <name evidence="8" type="ORF">SAMN02745910_03923</name>
</gene>
<dbReference type="InterPro" id="IPR019911">
    <property type="entry name" value="Alkanesulphonate_mOase_FMN-dep"/>
</dbReference>
<comment type="caution">
    <text evidence="8">The sequence shown here is derived from an EMBL/GenBank/DDBJ whole genome shotgun (WGS) entry which is preliminary data.</text>
</comment>
<dbReference type="CDD" id="cd01094">
    <property type="entry name" value="Alkanesulfonate_monoxygenase"/>
    <property type="match status" value="1"/>
</dbReference>
<dbReference type="InterPro" id="IPR011251">
    <property type="entry name" value="Luciferase-like_dom"/>
</dbReference>
<feature type="domain" description="Luciferase-like" evidence="7">
    <location>
        <begin position="1"/>
        <end position="323"/>
    </location>
</feature>
<keyword evidence="9" id="KW-1185">Reference proteome</keyword>
<evidence type="ECO:0000256" key="4">
    <source>
        <dbReference type="ARBA" id="ARBA00022643"/>
    </source>
</evidence>
<sequence>MKVFWFIPTSGDGRYLGTAKGGRETSFDYLKQLARAIDTLGYHGALLPTGRSCEDAWVTASSLLSETSRMKFLVALRPGLMSPAVAARMAATFDRFSNGRLLINIVSGGNPSEQIGDALQVKHEERYELTREFLHIWTSLMRDGKSDFSGEHITINGGRLVYPPIQSPYPPIYFGGSSSKALPIAAKFADVYLTWGEPVEHVREKVEKVKALAAEQGRTVKFGIRLHMIVRETADEAWKSANELIQYVDEELIEKARQEMGRHDSEGQRRMLALYSGDRNDLEIRPNLWSGVGLVRAGAGTALVGDAKTVAERMKEYEEAGIDTFILSGYPHLEESYRVAELLFPHLQLEKHEEQATKATASPGVMIADDVKPIKK</sequence>
<dbReference type="InterPro" id="IPR036661">
    <property type="entry name" value="Luciferase-like_sf"/>
</dbReference>
<evidence type="ECO:0000313" key="8">
    <source>
        <dbReference type="EMBL" id="SFQ82512.1"/>
    </source>
</evidence>
<dbReference type="NCBIfam" id="NF001939">
    <property type="entry name" value="PRK00719.1"/>
    <property type="match status" value="1"/>
</dbReference>
<keyword evidence="4" id="KW-0288">FMN</keyword>
<dbReference type="GeneID" id="93712497"/>
<dbReference type="RefSeq" id="WP_061802482.1">
    <property type="nucleotide sequence ID" value="NZ_FOXX01000011.1"/>
</dbReference>
<name>A0A1I6BNJ5_9BACI</name>
<dbReference type="Proteomes" id="UP000182762">
    <property type="component" value="Unassembled WGS sequence"/>
</dbReference>
<evidence type="ECO:0000259" key="7">
    <source>
        <dbReference type="Pfam" id="PF00296"/>
    </source>
</evidence>